<organism evidence="5 6">
    <name type="scientific">Bacillus inaquosorum KCTC 13429</name>
    <dbReference type="NCBI Taxonomy" id="1236548"/>
    <lineage>
        <taxon>Bacteria</taxon>
        <taxon>Bacillati</taxon>
        <taxon>Bacillota</taxon>
        <taxon>Bacilli</taxon>
        <taxon>Bacillales</taxon>
        <taxon>Bacillaceae</taxon>
        <taxon>Bacillus</taxon>
    </lineage>
</organism>
<dbReference type="GO" id="GO:0035435">
    <property type="term" value="P:phosphate ion transmembrane transport"/>
    <property type="evidence" value="ECO:0007669"/>
    <property type="project" value="InterPro"/>
</dbReference>
<evidence type="ECO:0000313" key="6">
    <source>
        <dbReference type="Proteomes" id="UP000011182"/>
    </source>
</evidence>
<dbReference type="AlphaFoldDB" id="A0A9W5LHR6"/>
<dbReference type="InterPro" id="IPR003439">
    <property type="entry name" value="ABC_transporter-like_ATP-bd"/>
</dbReference>
<dbReference type="GO" id="GO:0016020">
    <property type="term" value="C:membrane"/>
    <property type="evidence" value="ECO:0007669"/>
    <property type="project" value="InterPro"/>
</dbReference>
<dbReference type="SUPFAM" id="SSF52540">
    <property type="entry name" value="P-loop containing nucleoside triphosphate hydrolases"/>
    <property type="match status" value="1"/>
</dbReference>
<protein>
    <submittedName>
        <fullName evidence="5">Phosphate ABC transporter ATP-binding protein</fullName>
    </submittedName>
</protein>
<keyword evidence="2" id="KW-0547">Nucleotide-binding</keyword>
<dbReference type="PROSITE" id="PS50893">
    <property type="entry name" value="ABC_TRANSPORTER_2"/>
    <property type="match status" value="1"/>
</dbReference>
<dbReference type="Pfam" id="PF00005">
    <property type="entry name" value="ABC_tran"/>
    <property type="match status" value="1"/>
</dbReference>
<dbReference type="InterPro" id="IPR005670">
    <property type="entry name" value="PstB-like"/>
</dbReference>
<dbReference type="GO" id="GO:0005315">
    <property type="term" value="F:phosphate transmembrane transporter activity"/>
    <property type="evidence" value="ECO:0007669"/>
    <property type="project" value="InterPro"/>
</dbReference>
<dbReference type="PROSITE" id="PS00211">
    <property type="entry name" value="ABC_TRANSPORTER_1"/>
    <property type="match status" value="1"/>
</dbReference>
<keyword evidence="3 5" id="KW-0067">ATP-binding</keyword>
<keyword evidence="1" id="KW-0813">Transport</keyword>
<dbReference type="GeneID" id="76977716"/>
<dbReference type="GO" id="GO:0005524">
    <property type="term" value="F:ATP binding"/>
    <property type="evidence" value="ECO:0007669"/>
    <property type="project" value="UniProtKB-KW"/>
</dbReference>
<keyword evidence="6" id="KW-1185">Reference proteome</keyword>
<dbReference type="PANTHER" id="PTHR43423:SF1">
    <property type="entry name" value="ABC TRANSPORTER I FAMILY MEMBER 17"/>
    <property type="match status" value="1"/>
</dbReference>
<dbReference type="GO" id="GO:0016887">
    <property type="term" value="F:ATP hydrolysis activity"/>
    <property type="evidence" value="ECO:0007669"/>
    <property type="project" value="InterPro"/>
</dbReference>
<accession>A0A9W5LHR6</accession>
<gene>
    <name evidence="5" type="ORF">BSI_24020</name>
</gene>
<comment type="caution">
    <text evidence="5">The sequence shown here is derived from an EMBL/GenBank/DDBJ whole genome shotgun (WGS) entry which is preliminary data.</text>
</comment>
<name>A0A9W5LHR6_9BACI</name>
<dbReference type="InterPro" id="IPR017871">
    <property type="entry name" value="ABC_transporter-like_CS"/>
</dbReference>
<sequence length="250" mass="27729">MEANDQTQNIPAISFKSVRKSYEQDGQTYDVLQDITGDIQQGAIVAVLGPSGSGKSTLLSMCNLMRTPDNGEVKIYGKEVREWNVNKLRRTAALAFQSAPVLDGTVRDNLGLVQRLHQSQLYSPEELASLTGLSSDLLDRSAKDLSGGQRQRLSLARTLANPSSILLLDEITSALDPVSALEVEELIKKQHQEKKLTVMWVTHNMEQAKRVADTIWFMADGRLLEIAETETFFSNPQHETAKEFLKGGTR</sequence>
<dbReference type="RefSeq" id="WP_003239169.1">
    <property type="nucleotide sequence ID" value="NZ_AMXN01000004.1"/>
</dbReference>
<feature type="domain" description="ABC transporter" evidence="4">
    <location>
        <begin position="13"/>
        <end position="245"/>
    </location>
</feature>
<dbReference type="SMART" id="SM00382">
    <property type="entry name" value="AAA"/>
    <property type="match status" value="1"/>
</dbReference>
<dbReference type="CDD" id="cd03260">
    <property type="entry name" value="ABC_PstB_phosphate_transporter"/>
    <property type="match status" value="1"/>
</dbReference>
<evidence type="ECO:0000256" key="3">
    <source>
        <dbReference type="ARBA" id="ARBA00022840"/>
    </source>
</evidence>
<proteinExistence type="predicted"/>
<evidence type="ECO:0000256" key="1">
    <source>
        <dbReference type="ARBA" id="ARBA00022448"/>
    </source>
</evidence>
<dbReference type="InterPro" id="IPR003593">
    <property type="entry name" value="AAA+_ATPase"/>
</dbReference>
<dbReference type="PANTHER" id="PTHR43423">
    <property type="entry name" value="ABC TRANSPORTER I FAMILY MEMBER 17"/>
    <property type="match status" value="1"/>
</dbReference>
<evidence type="ECO:0000313" key="5">
    <source>
        <dbReference type="EMBL" id="ELS60942.1"/>
    </source>
</evidence>
<dbReference type="EMBL" id="AMXN01000004">
    <property type="protein sequence ID" value="ELS60942.1"/>
    <property type="molecule type" value="Genomic_DNA"/>
</dbReference>
<reference evidence="5 6" key="1">
    <citation type="journal article" date="2014" name="Syst. Appl. Microbiol.">
        <title>Genomic insights into the taxonomic status of the three subspecies of Bacillus subtilis.</title>
        <authorList>
            <person name="Yi H."/>
            <person name="Chun J."/>
            <person name="Cha C.J."/>
        </authorList>
    </citation>
    <scope>NUCLEOTIDE SEQUENCE [LARGE SCALE GENOMIC DNA]</scope>
    <source>
        <strain evidence="5 6">KCTC 13429</strain>
    </source>
</reference>
<evidence type="ECO:0000259" key="4">
    <source>
        <dbReference type="PROSITE" id="PS50893"/>
    </source>
</evidence>
<dbReference type="Proteomes" id="UP000011182">
    <property type="component" value="Unassembled WGS sequence"/>
</dbReference>
<dbReference type="InterPro" id="IPR027417">
    <property type="entry name" value="P-loop_NTPase"/>
</dbReference>
<evidence type="ECO:0000256" key="2">
    <source>
        <dbReference type="ARBA" id="ARBA00022741"/>
    </source>
</evidence>
<dbReference type="Gene3D" id="3.40.50.300">
    <property type="entry name" value="P-loop containing nucleotide triphosphate hydrolases"/>
    <property type="match status" value="1"/>
</dbReference>